<feature type="chain" id="PRO_5037080535" description="Beta-hexosaminidase bacterial type N-terminal domain-containing protein" evidence="2">
    <location>
        <begin position="21"/>
        <end position="720"/>
    </location>
</feature>
<keyword evidence="2" id="KW-0732">Signal</keyword>
<evidence type="ECO:0000313" key="4">
    <source>
        <dbReference type="Proteomes" id="UP000636004"/>
    </source>
</evidence>
<sequence>MNFKNLVLIAVSFFVFSVSAQSRGVFLSSYSDVTKIALEKLADQTTFSKFNIESVKKSKSIDSKIILLKIEADNKWIKKFKLKPNTVKSEGFQIINKVNNTYLIASDDSGLMYGILELRDQLKLNGNNSKFIEKTENPHFPFRAVKFNLPWSSYRIGESLHLHMKTVKDISFWEGYLDMMAENRLNALTLWNLHPFTFMVQSEKFPEATQFTGQEFKDWQKFWRQLFKMAKDRNIETYIVNWNIITSPGITETHNVANYKDDLEWHYGFTPADTSQVIVDYMRETITQTINEYPNLTGLGVSIGERMKMPMEDAMKWVKNTFIEGMKNADRKVKFIHRAPFKVEPEIAREYIESYTDFPDPIIMEFKFNWSHGHSTPNLAITHGGKVSDQYWNPKPSNYKMAWMMRNEDFIMLNWGNTEFIREHIAVNDIPDVTAGYFIGSETYIPAKEFRMNPDVNYNWKYAYEKDWEFYQMWGRLMYDPNTSDDYFIKNFNYRYGNEVGESLFRALQLGSKMPLRFSTFYKGTWDFTIYSEGFLNGKQLYRNYKEAEDAFIRIDEMITHKTLDPLYLNIDEYNNLKLARKSISNEYVTPLELANEMERNGLKILELCHKMEGSSINNAENFNIEINDVKAWAHLSLYFADKLMAGINLDEGVKTKSLEKKQKAIDYLRQGSKHWLDLIDSTKQYQEVSLLHIRSFKFSWEMYYPRVLKDIEIVESINF</sequence>
<reference evidence="3" key="2">
    <citation type="submission" date="2020-09" db="EMBL/GenBank/DDBJ databases">
        <authorList>
            <person name="Sun Q."/>
            <person name="Kim S."/>
        </authorList>
    </citation>
    <scope>NUCLEOTIDE SEQUENCE</scope>
    <source>
        <strain evidence="3">KCTC 12710</strain>
    </source>
</reference>
<organism evidence="3 4">
    <name type="scientific">Algibacter mikhailovii</name>
    <dbReference type="NCBI Taxonomy" id="425498"/>
    <lineage>
        <taxon>Bacteria</taxon>
        <taxon>Pseudomonadati</taxon>
        <taxon>Bacteroidota</taxon>
        <taxon>Flavobacteriia</taxon>
        <taxon>Flavobacteriales</taxon>
        <taxon>Flavobacteriaceae</taxon>
        <taxon>Algibacter</taxon>
    </lineage>
</organism>
<dbReference type="Proteomes" id="UP000636004">
    <property type="component" value="Unassembled WGS sequence"/>
</dbReference>
<keyword evidence="4" id="KW-1185">Reference proteome</keyword>
<gene>
    <name evidence="3" type="ORF">GCM10007028_27980</name>
</gene>
<proteinExistence type="predicted"/>
<comment type="caution">
    <text evidence="3">The sequence shown here is derived from an EMBL/GenBank/DDBJ whole genome shotgun (WGS) entry which is preliminary data.</text>
</comment>
<evidence type="ECO:0000313" key="3">
    <source>
        <dbReference type="EMBL" id="GGZ88069.1"/>
    </source>
</evidence>
<name>A0A918VCG0_9FLAO</name>
<dbReference type="InterPro" id="IPR029018">
    <property type="entry name" value="Hex-like_dom2"/>
</dbReference>
<evidence type="ECO:0008006" key="5">
    <source>
        <dbReference type="Google" id="ProtNLM"/>
    </source>
</evidence>
<reference evidence="3" key="1">
    <citation type="journal article" date="2014" name="Int. J. Syst. Evol. Microbiol.">
        <title>Complete genome sequence of Corynebacterium casei LMG S-19264T (=DSM 44701T), isolated from a smear-ripened cheese.</title>
        <authorList>
            <consortium name="US DOE Joint Genome Institute (JGI-PGF)"/>
            <person name="Walter F."/>
            <person name="Albersmeier A."/>
            <person name="Kalinowski J."/>
            <person name="Ruckert C."/>
        </authorList>
    </citation>
    <scope>NUCLEOTIDE SEQUENCE</scope>
    <source>
        <strain evidence="3">KCTC 12710</strain>
    </source>
</reference>
<dbReference type="EMBL" id="BMWZ01000006">
    <property type="protein sequence ID" value="GGZ88069.1"/>
    <property type="molecule type" value="Genomic_DNA"/>
</dbReference>
<evidence type="ECO:0000256" key="2">
    <source>
        <dbReference type="SAM" id="SignalP"/>
    </source>
</evidence>
<evidence type="ECO:0000256" key="1">
    <source>
        <dbReference type="ARBA" id="ARBA00022801"/>
    </source>
</evidence>
<accession>A0A918VCG0</accession>
<dbReference type="GO" id="GO:0005975">
    <property type="term" value="P:carbohydrate metabolic process"/>
    <property type="evidence" value="ECO:0007669"/>
    <property type="project" value="UniProtKB-ARBA"/>
</dbReference>
<dbReference type="SUPFAM" id="SSF55545">
    <property type="entry name" value="beta-N-acetylhexosaminidase-like domain"/>
    <property type="match status" value="1"/>
</dbReference>
<protein>
    <recommendedName>
        <fullName evidence="5">Beta-hexosaminidase bacterial type N-terminal domain-containing protein</fullName>
    </recommendedName>
</protein>
<feature type="signal peptide" evidence="2">
    <location>
        <begin position="1"/>
        <end position="20"/>
    </location>
</feature>
<dbReference type="GO" id="GO:0016787">
    <property type="term" value="F:hydrolase activity"/>
    <property type="evidence" value="ECO:0007669"/>
    <property type="project" value="UniProtKB-KW"/>
</dbReference>
<dbReference type="AlphaFoldDB" id="A0A918VCG0"/>
<dbReference type="RefSeq" id="WP_189361742.1">
    <property type="nucleotide sequence ID" value="NZ_BMWZ01000006.1"/>
</dbReference>
<keyword evidence="1" id="KW-0378">Hydrolase</keyword>
<dbReference type="Gene3D" id="3.30.379.10">
    <property type="entry name" value="Chitobiase/beta-hexosaminidase domain 2-like"/>
    <property type="match status" value="1"/>
</dbReference>